<dbReference type="InterPro" id="IPR015797">
    <property type="entry name" value="NUDIX_hydrolase-like_dom_sf"/>
</dbReference>
<dbReference type="STRING" id="356305.SAMN05421841_1284"/>
<evidence type="ECO:0000259" key="1">
    <source>
        <dbReference type="PROSITE" id="PS51462"/>
    </source>
</evidence>
<feature type="domain" description="Nudix hydrolase" evidence="1">
    <location>
        <begin position="1"/>
        <end position="151"/>
    </location>
</feature>
<accession>A0A1I0PMQ4</accession>
<dbReference type="GO" id="GO:0006754">
    <property type="term" value="P:ATP biosynthetic process"/>
    <property type="evidence" value="ECO:0007669"/>
    <property type="project" value="TreeGrafter"/>
</dbReference>
<dbReference type="Gene3D" id="3.90.79.10">
    <property type="entry name" value="Nucleoside Triphosphate Pyrophosphohydrolase"/>
    <property type="match status" value="1"/>
</dbReference>
<proteinExistence type="predicted"/>
<dbReference type="PROSITE" id="PS51462">
    <property type="entry name" value="NUDIX"/>
    <property type="match status" value="1"/>
</dbReference>
<evidence type="ECO:0000313" key="3">
    <source>
        <dbReference type="Proteomes" id="UP000199469"/>
    </source>
</evidence>
<dbReference type="RefSeq" id="WP_089791175.1">
    <property type="nucleotide sequence ID" value="NZ_FOIU01000001.1"/>
</dbReference>
<dbReference type="Proteomes" id="UP000199469">
    <property type="component" value="Unassembled WGS sequence"/>
</dbReference>
<keyword evidence="2" id="KW-0378">Hydrolase</keyword>
<dbReference type="GO" id="GO:0004081">
    <property type="term" value="F:bis(5'-nucleosyl)-tetraphosphatase (asymmetrical) activity"/>
    <property type="evidence" value="ECO:0007669"/>
    <property type="project" value="TreeGrafter"/>
</dbReference>
<dbReference type="EMBL" id="FOIU01000001">
    <property type="protein sequence ID" value="SEW15108.1"/>
    <property type="molecule type" value="Genomic_DNA"/>
</dbReference>
<dbReference type="GO" id="GO:0006167">
    <property type="term" value="P:AMP biosynthetic process"/>
    <property type="evidence" value="ECO:0007669"/>
    <property type="project" value="TreeGrafter"/>
</dbReference>
<protein>
    <submittedName>
        <fullName evidence="2">Predicted NTP pyrophosphohydrolase, NUDIX family</fullName>
    </submittedName>
</protein>
<name>A0A1I0PMQ4_9FLAO</name>
<dbReference type="AlphaFoldDB" id="A0A1I0PMQ4"/>
<dbReference type="InterPro" id="IPR051325">
    <property type="entry name" value="Nudix_hydrolase_domain"/>
</dbReference>
<dbReference type="PANTHER" id="PTHR21340:SF7">
    <property type="entry name" value="NUDIX HYDROLASE DOMAIN-CONTAINING PROTEIN"/>
    <property type="match status" value="1"/>
</dbReference>
<organism evidence="2 3">
    <name type="scientific">Chryseobacterium wanjuense</name>
    <dbReference type="NCBI Taxonomy" id="356305"/>
    <lineage>
        <taxon>Bacteria</taxon>
        <taxon>Pseudomonadati</taxon>
        <taxon>Bacteroidota</taxon>
        <taxon>Flavobacteriia</taxon>
        <taxon>Flavobacteriales</taxon>
        <taxon>Weeksellaceae</taxon>
        <taxon>Chryseobacterium group</taxon>
        <taxon>Chryseobacterium</taxon>
    </lineage>
</organism>
<dbReference type="PANTHER" id="PTHR21340">
    <property type="entry name" value="DIADENOSINE 5,5-P1,P4-TETRAPHOSPHATE PYROPHOSPHOHYDROLASE MUTT"/>
    <property type="match status" value="1"/>
</dbReference>
<dbReference type="InterPro" id="IPR000086">
    <property type="entry name" value="NUDIX_hydrolase_dom"/>
</dbReference>
<sequence length="152" mass="17310">MKISAGILVFKKEKNDNLYFLVHPGGPFWKNKDEGAWSIPKGEALPDENLLERALTEFKEETGKTIEGKFIELSPVKQKSGKKIYAWAVEGEIEMSDLQSNTIMIEWPPKAGKMLEIPEVDAWEWFSSEEAKKRINPAQAGFIDELEKLLNN</sequence>
<dbReference type="Pfam" id="PF00293">
    <property type="entry name" value="NUDIX"/>
    <property type="match status" value="1"/>
</dbReference>
<dbReference type="SUPFAM" id="SSF55811">
    <property type="entry name" value="Nudix"/>
    <property type="match status" value="1"/>
</dbReference>
<dbReference type="CDD" id="cd04662">
    <property type="entry name" value="NUDIX_Hydrolase"/>
    <property type="match status" value="1"/>
</dbReference>
<gene>
    <name evidence="2" type="ORF">SAMN05421841_1284</name>
</gene>
<reference evidence="3" key="1">
    <citation type="submission" date="2016-10" db="EMBL/GenBank/DDBJ databases">
        <authorList>
            <person name="Varghese N."/>
            <person name="Submissions S."/>
        </authorList>
    </citation>
    <scope>NUCLEOTIDE SEQUENCE [LARGE SCALE GENOMIC DNA]</scope>
    <source>
        <strain evidence="3">DSM 17724</strain>
    </source>
</reference>
<dbReference type="OrthoDB" id="954553at2"/>
<keyword evidence="3" id="KW-1185">Reference proteome</keyword>
<evidence type="ECO:0000313" key="2">
    <source>
        <dbReference type="EMBL" id="SEW15108.1"/>
    </source>
</evidence>